<evidence type="ECO:0000313" key="1">
    <source>
        <dbReference type="EMBL" id="AVK03761.1"/>
    </source>
</evidence>
<keyword evidence="2" id="KW-1185">Reference proteome</keyword>
<organism evidence="1 2">
    <name type="scientific">Pseudomonas paraeruginosa</name>
    <dbReference type="NCBI Taxonomy" id="2994495"/>
    <lineage>
        <taxon>Bacteria</taxon>
        <taxon>Pseudomonadati</taxon>
        <taxon>Pseudomonadota</taxon>
        <taxon>Gammaproteobacteria</taxon>
        <taxon>Pseudomonadales</taxon>
        <taxon>Pseudomonadaceae</taxon>
        <taxon>Pseudomonas</taxon>
    </lineage>
</organism>
<reference evidence="1 2" key="1">
    <citation type="submission" date="2018-02" db="EMBL/GenBank/DDBJ databases">
        <title>FDA/CDC Antimicrobial Resistant Isolate Bank Genome Sequencing.</title>
        <authorList>
            <person name="Benahmed F.H."/>
            <person name="Lutgring J.D."/>
            <person name="Yoo B."/>
            <person name="Machado M."/>
            <person name="Brown A."/>
            <person name="McAllister G."/>
            <person name="Perry A."/>
            <person name="Halpin A.L."/>
            <person name="Vavikolanu K."/>
            <person name="Ott S."/>
            <person name="Zhao X."/>
            <person name="Tallon L.J."/>
            <person name="Sadzewicz L."/>
            <person name="Aluvathingal J."/>
            <person name="Nadendla S."/>
            <person name="Voskania-kordi A."/>
            <person name="Simonyan V."/>
            <person name="Patel J."/>
            <person name="Shawar R.M."/>
        </authorList>
    </citation>
    <scope>NUCLEOTIDE SEQUENCE [LARGE SCALE GENOMIC DNA]</scope>
    <source>
        <strain evidence="1 2">AR_0356</strain>
    </source>
</reference>
<name>A0A2R3IPC6_9PSED</name>
<gene>
    <name evidence="1" type="ORF">CSB93_0377</name>
</gene>
<dbReference type="Proteomes" id="UP000238390">
    <property type="component" value="Chromosome"/>
</dbReference>
<accession>A0A2R3IPC6</accession>
<evidence type="ECO:0000313" key="2">
    <source>
        <dbReference type="Proteomes" id="UP000238390"/>
    </source>
</evidence>
<proteinExistence type="predicted"/>
<dbReference type="AlphaFoldDB" id="A0A2R3IPC6"/>
<protein>
    <submittedName>
        <fullName evidence="1">Uncharacterized protein</fullName>
    </submittedName>
</protein>
<dbReference type="EMBL" id="CP027169">
    <property type="protein sequence ID" value="AVK03761.1"/>
    <property type="molecule type" value="Genomic_DNA"/>
</dbReference>
<sequence>MFNRSLNETAFSVDLAWREVYKSPARRTGHFLSPYEESHGQYSQ</sequence>